<dbReference type="SUPFAM" id="SSF82171">
    <property type="entry name" value="DPP6 N-terminal domain-like"/>
    <property type="match status" value="1"/>
</dbReference>
<dbReference type="WBParaSite" id="Hba_09238">
    <property type="protein sequence ID" value="Hba_09238"/>
    <property type="gene ID" value="Hba_09238"/>
</dbReference>
<evidence type="ECO:0000313" key="1">
    <source>
        <dbReference type="Proteomes" id="UP000095283"/>
    </source>
</evidence>
<evidence type="ECO:0000313" key="2">
    <source>
        <dbReference type="WBParaSite" id="Hba_09238"/>
    </source>
</evidence>
<accession>A0A1I7WVQ1</accession>
<protein>
    <submittedName>
        <fullName evidence="2">ANAPC4_WD40 domain-containing protein</fullName>
    </submittedName>
</protein>
<dbReference type="Proteomes" id="UP000095283">
    <property type="component" value="Unplaced"/>
</dbReference>
<reference evidence="2" key="1">
    <citation type="submission" date="2016-11" db="UniProtKB">
        <authorList>
            <consortium name="WormBaseParasite"/>
        </authorList>
    </citation>
    <scope>IDENTIFICATION</scope>
</reference>
<organism evidence="1 2">
    <name type="scientific">Heterorhabditis bacteriophora</name>
    <name type="common">Entomopathogenic nematode worm</name>
    <dbReference type="NCBI Taxonomy" id="37862"/>
    <lineage>
        <taxon>Eukaryota</taxon>
        <taxon>Metazoa</taxon>
        <taxon>Ecdysozoa</taxon>
        <taxon>Nematoda</taxon>
        <taxon>Chromadorea</taxon>
        <taxon>Rhabditida</taxon>
        <taxon>Rhabditina</taxon>
        <taxon>Rhabditomorpha</taxon>
        <taxon>Strongyloidea</taxon>
        <taxon>Heterorhabditidae</taxon>
        <taxon>Heterorhabditis</taxon>
    </lineage>
</organism>
<sequence length="203" mass="23439">MVSAYDQIDPFVFEPSCTVIQMEWNADGTILALINANHELVMLDREGRTVYRETMSLPKEKCLSAFTWAHDGQAIIVAAGGALAVGRLLLGVPSLFNLVTYDLWRFLGSQSRKVDSLPLPIKEKNALRALDHHIIRYIILFPILSLRYLKFHYFFCYPFYFYLCGDDRLTAFYHNSTFPFIHLLVNGRILQQDHLHKLQSINK</sequence>
<proteinExistence type="predicted"/>
<name>A0A1I7WVQ1_HETBA</name>
<dbReference type="AlphaFoldDB" id="A0A1I7WVQ1"/>
<keyword evidence="1" id="KW-1185">Reference proteome</keyword>